<comment type="caution">
    <text evidence="2">The sequence shown here is derived from an EMBL/GenBank/DDBJ whole genome shotgun (WGS) entry which is preliminary data.</text>
</comment>
<dbReference type="Gene3D" id="1.10.1760.20">
    <property type="match status" value="1"/>
</dbReference>
<gene>
    <name evidence="2" type="ORF">HNP84_007867</name>
</gene>
<keyword evidence="3" id="KW-1185">Reference proteome</keyword>
<feature type="transmembrane region" description="Helical" evidence="1">
    <location>
        <begin position="131"/>
        <end position="153"/>
    </location>
</feature>
<keyword evidence="1" id="KW-0472">Membrane</keyword>
<evidence type="ECO:0000313" key="2">
    <source>
        <dbReference type="EMBL" id="MBB5138114.1"/>
    </source>
</evidence>
<protein>
    <submittedName>
        <fullName evidence="2">Rod shape-determining protein MreD</fullName>
    </submittedName>
</protein>
<evidence type="ECO:0000313" key="3">
    <source>
        <dbReference type="Proteomes" id="UP000578449"/>
    </source>
</evidence>
<dbReference type="Proteomes" id="UP000578449">
    <property type="component" value="Unassembled WGS sequence"/>
</dbReference>
<feature type="transmembrane region" description="Helical" evidence="1">
    <location>
        <begin position="70"/>
        <end position="89"/>
    </location>
</feature>
<name>A0A840P9Q5_9ACTN</name>
<reference evidence="2 3" key="1">
    <citation type="submission" date="2020-08" db="EMBL/GenBank/DDBJ databases">
        <title>Genomic Encyclopedia of Type Strains, Phase IV (KMG-IV): sequencing the most valuable type-strain genomes for metagenomic binning, comparative biology and taxonomic classification.</title>
        <authorList>
            <person name="Goeker M."/>
        </authorList>
    </citation>
    <scope>NUCLEOTIDE SEQUENCE [LARGE SCALE GENOMIC DNA]</scope>
    <source>
        <strain evidence="2 3">DSM 45615</strain>
    </source>
</reference>
<evidence type="ECO:0000256" key="1">
    <source>
        <dbReference type="SAM" id="Phobius"/>
    </source>
</evidence>
<keyword evidence="1" id="KW-0812">Transmembrane</keyword>
<dbReference type="EMBL" id="JACHGN010000021">
    <property type="protein sequence ID" value="MBB5138114.1"/>
    <property type="molecule type" value="Genomic_DNA"/>
</dbReference>
<proteinExistence type="predicted"/>
<feature type="transmembrane region" description="Helical" evidence="1">
    <location>
        <begin position="95"/>
        <end position="119"/>
    </location>
</feature>
<accession>A0A840P9Q5</accession>
<dbReference type="RefSeq" id="WP_185054984.1">
    <property type="nucleotide sequence ID" value="NZ_BAABIX010000030.1"/>
</dbReference>
<organism evidence="2 3">
    <name type="scientific">Thermocatellispora tengchongensis</name>
    <dbReference type="NCBI Taxonomy" id="1073253"/>
    <lineage>
        <taxon>Bacteria</taxon>
        <taxon>Bacillati</taxon>
        <taxon>Actinomycetota</taxon>
        <taxon>Actinomycetes</taxon>
        <taxon>Streptosporangiales</taxon>
        <taxon>Streptosporangiaceae</taxon>
        <taxon>Thermocatellispora</taxon>
    </lineage>
</organism>
<feature type="transmembrane region" description="Helical" evidence="1">
    <location>
        <begin position="34"/>
        <end position="58"/>
    </location>
</feature>
<dbReference type="AlphaFoldDB" id="A0A840P9Q5"/>
<sequence>MRRRIAVALLIPVLPVLQVTLVNRLPFPAPDLALVLAIGAALALGTGWGAATGFAAGLLTDLVPPSDGTIGRTAFVLCVVGLFCGWAAADRPLPWKAAAAVVGVLCALGLETGLGMLLGDPRMTWPAIEPLLPLSLLGGAVAVPLVLGLAYLLGARAAGPGERETAR</sequence>
<keyword evidence="1" id="KW-1133">Transmembrane helix</keyword>